<dbReference type="PANTHER" id="PTHR48472:SF1">
    <property type="entry name" value="TC1-LIKE TRANSPOSASE DDE DOMAIN-CONTAINING PROTEIN"/>
    <property type="match status" value="1"/>
</dbReference>
<keyword evidence="2" id="KW-1185">Reference proteome</keyword>
<evidence type="ECO:0008006" key="3">
    <source>
        <dbReference type="Google" id="ProtNLM"/>
    </source>
</evidence>
<evidence type="ECO:0000313" key="2">
    <source>
        <dbReference type="Proteomes" id="UP001219525"/>
    </source>
</evidence>
<dbReference type="Proteomes" id="UP001219525">
    <property type="component" value="Unassembled WGS sequence"/>
</dbReference>
<name>A0AAD6Y6V8_9AGAR</name>
<dbReference type="PANTHER" id="PTHR48472">
    <property type="entry name" value="TC1-LIKE TRANSPOSASE DDE DOMAIN-CONTAINING PROTEIN"/>
    <property type="match status" value="1"/>
</dbReference>
<proteinExistence type="predicted"/>
<reference evidence="1" key="1">
    <citation type="submission" date="2023-03" db="EMBL/GenBank/DDBJ databases">
        <title>Massive genome expansion in bonnet fungi (Mycena s.s.) driven by repeated elements and novel gene families across ecological guilds.</title>
        <authorList>
            <consortium name="Lawrence Berkeley National Laboratory"/>
            <person name="Harder C.B."/>
            <person name="Miyauchi S."/>
            <person name="Viragh M."/>
            <person name="Kuo A."/>
            <person name="Thoen E."/>
            <person name="Andreopoulos B."/>
            <person name="Lu D."/>
            <person name="Skrede I."/>
            <person name="Drula E."/>
            <person name="Henrissat B."/>
            <person name="Morin E."/>
            <person name="Kohler A."/>
            <person name="Barry K."/>
            <person name="LaButti K."/>
            <person name="Morin E."/>
            <person name="Salamov A."/>
            <person name="Lipzen A."/>
            <person name="Mereny Z."/>
            <person name="Hegedus B."/>
            <person name="Baldrian P."/>
            <person name="Stursova M."/>
            <person name="Weitz H."/>
            <person name="Taylor A."/>
            <person name="Grigoriev I.V."/>
            <person name="Nagy L.G."/>
            <person name="Martin F."/>
            <person name="Kauserud H."/>
        </authorList>
    </citation>
    <scope>NUCLEOTIDE SEQUENCE</scope>
    <source>
        <strain evidence="1">9144</strain>
    </source>
</reference>
<feature type="non-terminal residue" evidence="1">
    <location>
        <position position="144"/>
    </location>
</feature>
<comment type="caution">
    <text evidence="1">The sequence shown here is derived from an EMBL/GenBank/DDBJ whole genome shotgun (WGS) entry which is preliminary data.</text>
</comment>
<accession>A0AAD6Y6V8</accession>
<protein>
    <recommendedName>
        <fullName evidence="3">Transposase</fullName>
    </recommendedName>
</protein>
<sequence>KKPTEIAIDLDMPVRVVQRCIQTWTEIGEVCRERRYKGRPPLLSAHNTKLMLALIEQSPDIYLDEIQEHLYMMHNMDVSLATICRTLHRLGMARKKLSRQAAERCKEARRDFLMTIGNEPADRIVCADESAVNILTSYRQFGWS</sequence>
<gene>
    <name evidence="1" type="ORF">GGX14DRAFT_330957</name>
</gene>
<dbReference type="InterPro" id="IPR009057">
    <property type="entry name" value="Homeodomain-like_sf"/>
</dbReference>
<dbReference type="SUPFAM" id="SSF46689">
    <property type="entry name" value="Homeodomain-like"/>
    <property type="match status" value="1"/>
</dbReference>
<feature type="non-terminal residue" evidence="1">
    <location>
        <position position="1"/>
    </location>
</feature>
<dbReference type="EMBL" id="JARJCW010000054">
    <property type="protein sequence ID" value="KAJ7202544.1"/>
    <property type="molecule type" value="Genomic_DNA"/>
</dbReference>
<dbReference type="AlphaFoldDB" id="A0AAD6Y6V8"/>
<organism evidence="1 2">
    <name type="scientific">Mycena pura</name>
    <dbReference type="NCBI Taxonomy" id="153505"/>
    <lineage>
        <taxon>Eukaryota</taxon>
        <taxon>Fungi</taxon>
        <taxon>Dikarya</taxon>
        <taxon>Basidiomycota</taxon>
        <taxon>Agaricomycotina</taxon>
        <taxon>Agaricomycetes</taxon>
        <taxon>Agaricomycetidae</taxon>
        <taxon>Agaricales</taxon>
        <taxon>Marasmiineae</taxon>
        <taxon>Mycenaceae</taxon>
        <taxon>Mycena</taxon>
    </lineage>
</organism>
<evidence type="ECO:0000313" key="1">
    <source>
        <dbReference type="EMBL" id="KAJ7202544.1"/>
    </source>
</evidence>